<dbReference type="RefSeq" id="WP_256191838.1">
    <property type="nucleotide sequence ID" value="NZ_CAJKKG010000081.1"/>
</dbReference>
<evidence type="ECO:0000256" key="2">
    <source>
        <dbReference type="ARBA" id="ARBA00022679"/>
    </source>
</evidence>
<feature type="domain" description="4'-phosphopantetheinyl transferase" evidence="3">
    <location>
        <begin position="83"/>
        <end position="147"/>
    </location>
</feature>
<comment type="similarity">
    <text evidence="1">Belongs to the P-Pant transferase superfamily. Gsp/Sfp/HetI/AcpT family.</text>
</comment>
<proteinExistence type="inferred from homology"/>
<dbReference type="PANTHER" id="PTHR12215">
    <property type="entry name" value="PHOSPHOPANTETHEINE TRANSFERASE"/>
    <property type="match status" value="1"/>
</dbReference>
<dbReference type="Proteomes" id="UP001524473">
    <property type="component" value="Unassembled WGS sequence"/>
</dbReference>
<evidence type="ECO:0000259" key="3">
    <source>
        <dbReference type="Pfam" id="PF01648"/>
    </source>
</evidence>
<protein>
    <submittedName>
        <fullName evidence="4">4'-phosphopantetheinyl transferase superfamily protein</fullName>
    </submittedName>
</protein>
<keyword evidence="2 4" id="KW-0808">Transferase</keyword>
<name>A0ABT1RZR4_9FIRM</name>
<sequence>MVYVTRLVQESTRKKAAEKERLAASALLTWVVRRELPEWAGKDARELLVYGPHGKPYLKGNPFYFNLSHSGGIVACAVQTCEVGLDVEKKREFSQRLKERICTPAEYLLVSSGSRENENLTQLWTMKESYMKYTGLGFAQGILSTEFRMLGKTPELCSGRANFVCAEFEDAFFTLCTAEPVPLEIMEVRFEDVLENLQ</sequence>
<gene>
    <name evidence="4" type="ORF">NE695_09645</name>
</gene>
<comment type="caution">
    <text evidence="4">The sequence shown here is derived from an EMBL/GenBank/DDBJ whole genome shotgun (WGS) entry which is preliminary data.</text>
</comment>
<dbReference type="GO" id="GO:0016740">
    <property type="term" value="F:transferase activity"/>
    <property type="evidence" value="ECO:0007669"/>
    <property type="project" value="UniProtKB-KW"/>
</dbReference>
<dbReference type="InterPro" id="IPR008278">
    <property type="entry name" value="4-PPantetheinyl_Trfase_dom"/>
</dbReference>
<dbReference type="InterPro" id="IPR037143">
    <property type="entry name" value="4-PPantetheinyl_Trfase_dom_sf"/>
</dbReference>
<keyword evidence="5" id="KW-1185">Reference proteome</keyword>
<dbReference type="InterPro" id="IPR050559">
    <property type="entry name" value="P-Pant_transferase_sf"/>
</dbReference>
<evidence type="ECO:0000256" key="1">
    <source>
        <dbReference type="ARBA" id="ARBA00010990"/>
    </source>
</evidence>
<dbReference type="EMBL" id="JANFZH010000020">
    <property type="protein sequence ID" value="MCQ4840176.1"/>
    <property type="molecule type" value="Genomic_DNA"/>
</dbReference>
<evidence type="ECO:0000313" key="4">
    <source>
        <dbReference type="EMBL" id="MCQ4840176.1"/>
    </source>
</evidence>
<reference evidence="4 5" key="1">
    <citation type="submission" date="2022-06" db="EMBL/GenBank/DDBJ databases">
        <title>Isolation of gut microbiota from human fecal samples.</title>
        <authorList>
            <person name="Pamer E.G."/>
            <person name="Barat B."/>
            <person name="Waligurski E."/>
            <person name="Medina S."/>
            <person name="Paddock L."/>
            <person name="Mostad J."/>
        </authorList>
    </citation>
    <scope>NUCLEOTIDE SEQUENCE [LARGE SCALE GENOMIC DNA]</scope>
    <source>
        <strain evidence="4 5">DFI.9.73</strain>
    </source>
</reference>
<dbReference type="PANTHER" id="PTHR12215:SF10">
    <property type="entry name" value="L-AMINOADIPATE-SEMIALDEHYDE DEHYDROGENASE-PHOSPHOPANTETHEINYL TRANSFERASE"/>
    <property type="match status" value="1"/>
</dbReference>
<dbReference type="Gene3D" id="3.90.470.20">
    <property type="entry name" value="4'-phosphopantetheinyl transferase domain"/>
    <property type="match status" value="1"/>
</dbReference>
<evidence type="ECO:0000313" key="5">
    <source>
        <dbReference type="Proteomes" id="UP001524473"/>
    </source>
</evidence>
<organism evidence="4 5">
    <name type="scientific">Neglectibacter timonensis</name>
    <dbReference type="NCBI Taxonomy" id="1776382"/>
    <lineage>
        <taxon>Bacteria</taxon>
        <taxon>Bacillati</taxon>
        <taxon>Bacillota</taxon>
        <taxon>Clostridia</taxon>
        <taxon>Eubacteriales</taxon>
        <taxon>Oscillospiraceae</taxon>
        <taxon>Neglectibacter</taxon>
    </lineage>
</organism>
<dbReference type="SUPFAM" id="SSF56214">
    <property type="entry name" value="4'-phosphopantetheinyl transferase"/>
    <property type="match status" value="2"/>
</dbReference>
<accession>A0ABT1RZR4</accession>
<dbReference type="Pfam" id="PF01648">
    <property type="entry name" value="ACPS"/>
    <property type="match status" value="1"/>
</dbReference>